<dbReference type="Proteomes" id="UP000054928">
    <property type="component" value="Unassembled WGS sequence"/>
</dbReference>
<proteinExistence type="predicted"/>
<reference evidence="2" key="1">
    <citation type="submission" date="2014-09" db="EMBL/GenBank/DDBJ databases">
        <authorList>
            <person name="Sharma Rahul"/>
            <person name="Thines Marco"/>
        </authorList>
    </citation>
    <scope>NUCLEOTIDE SEQUENCE [LARGE SCALE GENOMIC DNA]</scope>
</reference>
<keyword evidence="2" id="KW-1185">Reference proteome</keyword>
<organism evidence="1 2">
    <name type="scientific">Plasmopara halstedii</name>
    <name type="common">Downy mildew of sunflower</name>
    <dbReference type="NCBI Taxonomy" id="4781"/>
    <lineage>
        <taxon>Eukaryota</taxon>
        <taxon>Sar</taxon>
        <taxon>Stramenopiles</taxon>
        <taxon>Oomycota</taxon>
        <taxon>Peronosporomycetes</taxon>
        <taxon>Peronosporales</taxon>
        <taxon>Peronosporaceae</taxon>
        <taxon>Plasmopara</taxon>
    </lineage>
</organism>
<dbReference type="GeneID" id="36396659"/>
<evidence type="ECO:0000313" key="2">
    <source>
        <dbReference type="Proteomes" id="UP000054928"/>
    </source>
</evidence>
<evidence type="ECO:0008006" key="3">
    <source>
        <dbReference type="Google" id="ProtNLM"/>
    </source>
</evidence>
<accession>A0A0P1AVQ8</accession>
<dbReference type="EMBL" id="CCYD01001572">
    <property type="protein sequence ID" value="CEG45298.1"/>
    <property type="molecule type" value="Genomic_DNA"/>
</dbReference>
<dbReference type="RefSeq" id="XP_024581667.1">
    <property type="nucleotide sequence ID" value="XM_024716028.1"/>
</dbReference>
<dbReference type="OrthoDB" id="101739at2759"/>
<evidence type="ECO:0000313" key="1">
    <source>
        <dbReference type="EMBL" id="CEG45298.1"/>
    </source>
</evidence>
<name>A0A0P1AVQ8_PLAHL</name>
<sequence>MDLDQTVLMNETAVYFEDARNRTVDVVGARHVIVRSTGFASMRITVILAVSSAGKKLPPIFIWKGSDKASFEKIDRVYVMYQKNAWVDGSLLKH</sequence>
<dbReference type="AlphaFoldDB" id="A0A0P1AVQ8"/>
<protein>
    <recommendedName>
        <fullName evidence="3">DDE-1 domain-containing protein</fullName>
    </recommendedName>
</protein>